<dbReference type="SUPFAM" id="SSF56059">
    <property type="entry name" value="Glutathione synthetase ATP-binding domain-like"/>
    <property type="match status" value="1"/>
</dbReference>
<sequence>MPSANIVTTTVAGEGEAPSKAFSSENTVVVVTKDSFEHDSHFYPKTINAQLSEIVSDFMSLGNSRILKRYVHLNPQVDEKQLIELLNYKPQFFTWSGADLFNVTNSQGVRKMVLIETNSCPSGQKSMPFHDHHGGYRTLIEKTFKPMLEEHEKSLGENRVPNGKLAVVYDKNKMETSGYAGVLSDIFGENVYLVEYHAKDPDPPVRFVENGQVMQIRDEENNWINIRGCFRYVTQSPWDRMPISKVRTLILNPVVCCLAGGRNKLLAAKAYDFLNSQYNGHGIKLNTPRTIRDVEKKIVPIWVESFGGFAVVKNPYSNAGQGVFTITSQKELDEFMEQQSHYDQYIVQSLIGNSKWSSLTQHGALYHVGTVPDSKRQIYVADLRMMIHYDFTRGGFSPIALYARRAKSPLTDDIEGKNSWDILGTNLSYKVNGQWSTDQKRLIICDRKDFSKLGLGVDNLIDAFIQTVLATVAIDKLATRLITENQKFDRGLFYSLNKDDALLKEICNIGQQEENQEDGIENLDHKVFSAKLNAFNEGE</sequence>
<dbReference type="GeneID" id="8854713"/>
<dbReference type="Proteomes" id="UP000006671">
    <property type="component" value="Unassembled WGS sequence"/>
</dbReference>
<dbReference type="OMA" id="GKFYHVG"/>
<keyword evidence="2" id="KW-1185">Reference proteome</keyword>
<proteinExistence type="predicted"/>
<protein>
    <submittedName>
        <fullName evidence="1">Uncharacterized protein</fullName>
    </submittedName>
</protein>
<dbReference type="VEuPathDB" id="AmoebaDB:NAEGRDRAFT_81035"/>
<gene>
    <name evidence="1" type="ORF">NAEGRDRAFT_81035</name>
</gene>
<reference evidence="1 2" key="1">
    <citation type="journal article" date="2010" name="Cell">
        <title>The genome of Naegleria gruberi illuminates early eukaryotic versatility.</title>
        <authorList>
            <person name="Fritz-Laylin L.K."/>
            <person name="Prochnik S.E."/>
            <person name="Ginger M.L."/>
            <person name="Dacks J.B."/>
            <person name="Carpenter M.L."/>
            <person name="Field M.C."/>
            <person name="Kuo A."/>
            <person name="Paredez A."/>
            <person name="Chapman J."/>
            <person name="Pham J."/>
            <person name="Shu S."/>
            <person name="Neupane R."/>
            <person name="Cipriano M."/>
            <person name="Mancuso J."/>
            <person name="Tu H."/>
            <person name="Salamov A."/>
            <person name="Lindquist E."/>
            <person name="Shapiro H."/>
            <person name="Lucas S."/>
            <person name="Grigoriev I.V."/>
            <person name="Cande W.Z."/>
            <person name="Fulton C."/>
            <person name="Rokhsar D.S."/>
            <person name="Dawson S.C."/>
        </authorList>
    </citation>
    <scope>NUCLEOTIDE SEQUENCE [LARGE SCALE GENOMIC DNA]</scope>
    <source>
        <strain evidence="1 2">NEG-M</strain>
    </source>
</reference>
<dbReference type="InParanoid" id="D2VS54"/>
<dbReference type="RefSeq" id="XP_002673110.1">
    <property type="nucleotide sequence ID" value="XM_002673064.1"/>
</dbReference>
<evidence type="ECO:0000313" key="2">
    <source>
        <dbReference type="Proteomes" id="UP000006671"/>
    </source>
</evidence>
<dbReference type="KEGG" id="ngr:NAEGRDRAFT_81035"/>
<dbReference type="AlphaFoldDB" id="D2VS54"/>
<dbReference type="EMBL" id="GG738893">
    <property type="protein sequence ID" value="EFC40366.1"/>
    <property type="molecule type" value="Genomic_DNA"/>
</dbReference>
<evidence type="ECO:0000313" key="1">
    <source>
        <dbReference type="EMBL" id="EFC40366.1"/>
    </source>
</evidence>
<name>D2VS54_NAEGR</name>
<dbReference type="eggNOG" id="ENOG502QUE3">
    <property type="taxonomic scope" value="Eukaryota"/>
</dbReference>
<accession>D2VS54</accession>
<organism evidence="2">
    <name type="scientific">Naegleria gruberi</name>
    <name type="common">Amoeba</name>
    <dbReference type="NCBI Taxonomy" id="5762"/>
    <lineage>
        <taxon>Eukaryota</taxon>
        <taxon>Discoba</taxon>
        <taxon>Heterolobosea</taxon>
        <taxon>Tetramitia</taxon>
        <taxon>Eutetramitia</taxon>
        <taxon>Vahlkampfiidae</taxon>
        <taxon>Naegleria</taxon>
    </lineage>
</organism>
<dbReference type="OrthoDB" id="10268014at2759"/>